<accession>A0AAE3QLS8</accession>
<sequence length="151" mass="17542">MKKKILLIVVAILVLIQFIRPERNLGSAESEKDYTHYVQVTPEVAGLLKTACFDCHSNHTEYPWYANINPMGLWLSHHVDEGKRELNFSDFAQYKPKRMDHKLEEIAEEVEEGHMPISSYTLLHKDAKLSEAQIKTIVDWVKAERQKIKLP</sequence>
<dbReference type="EMBL" id="JASJOS010000002">
    <property type="protein sequence ID" value="MDJ1479743.1"/>
    <property type="molecule type" value="Genomic_DNA"/>
</dbReference>
<evidence type="ECO:0000313" key="2">
    <source>
        <dbReference type="EMBL" id="MDJ1479743.1"/>
    </source>
</evidence>
<dbReference type="SMART" id="SM01235">
    <property type="entry name" value="Haem_bd"/>
    <property type="match status" value="1"/>
</dbReference>
<comment type="caution">
    <text evidence="2">The sequence shown here is derived from an EMBL/GenBank/DDBJ whole genome shotgun (WGS) entry which is preliminary data.</text>
</comment>
<dbReference type="Pfam" id="PF14376">
    <property type="entry name" value="Haem_bd"/>
    <property type="match status" value="1"/>
</dbReference>
<dbReference type="RefSeq" id="WP_313976173.1">
    <property type="nucleotide sequence ID" value="NZ_JASJOS010000002.1"/>
</dbReference>
<evidence type="ECO:0000313" key="3">
    <source>
        <dbReference type="Proteomes" id="UP001241110"/>
    </source>
</evidence>
<dbReference type="AlphaFoldDB" id="A0AAE3QLS8"/>
<evidence type="ECO:0000259" key="1">
    <source>
        <dbReference type="SMART" id="SM01235"/>
    </source>
</evidence>
<gene>
    <name evidence="2" type="ORF">QNI16_04545</name>
</gene>
<organism evidence="2 3">
    <name type="scientific">Xanthocytophaga flava</name>
    <dbReference type="NCBI Taxonomy" id="3048013"/>
    <lineage>
        <taxon>Bacteria</taxon>
        <taxon>Pseudomonadati</taxon>
        <taxon>Bacteroidota</taxon>
        <taxon>Cytophagia</taxon>
        <taxon>Cytophagales</taxon>
        <taxon>Rhodocytophagaceae</taxon>
        <taxon>Xanthocytophaga</taxon>
    </lineage>
</organism>
<proteinExistence type="predicted"/>
<dbReference type="InterPro" id="IPR025992">
    <property type="entry name" value="Haem-bd"/>
</dbReference>
<feature type="domain" description="Haem-binding" evidence="1">
    <location>
        <begin position="10"/>
        <end position="145"/>
    </location>
</feature>
<dbReference type="Proteomes" id="UP001241110">
    <property type="component" value="Unassembled WGS sequence"/>
</dbReference>
<reference evidence="2" key="1">
    <citation type="submission" date="2023-05" db="EMBL/GenBank/DDBJ databases">
        <authorList>
            <person name="Zhang X."/>
        </authorList>
    </citation>
    <scope>NUCLEOTIDE SEQUENCE</scope>
    <source>
        <strain evidence="2">YF14B1</strain>
    </source>
</reference>
<protein>
    <submittedName>
        <fullName evidence="2">Heme-binding domain-containing protein</fullName>
    </submittedName>
</protein>
<name>A0AAE3QLS8_9BACT</name>